<name>C4XM21_SOLM1</name>
<dbReference type="Proteomes" id="UP000009071">
    <property type="component" value="Chromosome"/>
</dbReference>
<protein>
    <submittedName>
        <fullName evidence="1">Transposase</fullName>
    </submittedName>
</protein>
<dbReference type="EMBL" id="AP010904">
    <property type="protein sequence ID" value="BAH77149.1"/>
    <property type="molecule type" value="Genomic_DNA"/>
</dbReference>
<evidence type="ECO:0000313" key="2">
    <source>
        <dbReference type="Proteomes" id="UP000009071"/>
    </source>
</evidence>
<dbReference type="KEGG" id="dma:DMR_36580"/>
<keyword evidence="2" id="KW-1185">Reference proteome</keyword>
<dbReference type="eggNOG" id="COG2801">
    <property type="taxonomic scope" value="Bacteria"/>
</dbReference>
<reference evidence="1 2" key="1">
    <citation type="journal article" date="2009" name="Genome Res.">
        <title>Whole genome sequence of Desulfovibrio magneticus strain RS-1 revealed common gene clusters in magnetotactic bacteria.</title>
        <authorList>
            <person name="Nakazawa H."/>
            <person name="Arakaki A."/>
            <person name="Narita-Yamada S."/>
            <person name="Yashiro I."/>
            <person name="Jinno K."/>
            <person name="Aoki N."/>
            <person name="Tsuruyama A."/>
            <person name="Okamura Y."/>
            <person name="Tanikawa S."/>
            <person name="Fujita N."/>
            <person name="Takeyama H."/>
            <person name="Matsunaga T."/>
        </authorList>
    </citation>
    <scope>NUCLEOTIDE SEQUENCE [LARGE SCALE GENOMIC DNA]</scope>
    <source>
        <strain evidence="2">ATCC 700980 / DSM 13731 / RS-1</strain>
    </source>
</reference>
<evidence type="ECO:0000313" key="1">
    <source>
        <dbReference type="EMBL" id="BAH77149.1"/>
    </source>
</evidence>
<accession>C4XM21</accession>
<proteinExistence type="predicted"/>
<sequence length="162" mass="17911">MRLMRENALLAYKRPGRPHGPKAHDGTIKTQRVDEMWGTDMASKLTFEEGNAAIFSAIDHCSLEVVGIHAAKRGTRFEALEPIRQGVRHSFGAFGQDVARVADIAARPRQPLYRRGLPAGDRLSRHQGLGVLRARASGQLHCRTLCPHPQGKSSLGTQFPKR</sequence>
<dbReference type="AlphaFoldDB" id="C4XM21"/>
<dbReference type="HOGENOM" id="CLU_1632735_0_0_7"/>
<organism evidence="1 2">
    <name type="scientific">Solidesulfovibrio magneticus (strain ATCC 700980 / DSM 13731 / RS-1)</name>
    <name type="common">Desulfovibrio magneticus</name>
    <dbReference type="NCBI Taxonomy" id="573370"/>
    <lineage>
        <taxon>Bacteria</taxon>
        <taxon>Pseudomonadati</taxon>
        <taxon>Thermodesulfobacteriota</taxon>
        <taxon>Desulfovibrionia</taxon>
        <taxon>Desulfovibrionales</taxon>
        <taxon>Desulfovibrionaceae</taxon>
        <taxon>Solidesulfovibrio</taxon>
    </lineage>
</organism>
<dbReference type="STRING" id="573370.DMR_36580"/>
<gene>
    <name evidence="1" type="ordered locus">DMR_36580</name>
</gene>